<dbReference type="InterPro" id="IPR057774">
    <property type="entry name" value="D8C_UMOD/GP2/OIT3-like"/>
</dbReference>
<protein>
    <submittedName>
        <fullName evidence="18">Oncoprotein-induced transcript 3 protein</fullName>
    </submittedName>
</protein>
<dbReference type="Pfam" id="PF23283">
    <property type="entry name" value="D8C_UMOD"/>
    <property type="match status" value="1"/>
</dbReference>
<dbReference type="PANTHER" id="PTHR14002:SF18">
    <property type="entry name" value="ONCOPROTEIN-INDUCED TRANSCRIPT 3 PROTEIN"/>
    <property type="match status" value="1"/>
</dbReference>
<comment type="subcellular location">
    <subcellularLocation>
        <location evidence="1">Apical cell membrane</location>
        <topology evidence="1">Lipid-anchor</topology>
        <topology evidence="1">GPI-anchor</topology>
    </subcellularLocation>
    <subcellularLocation>
        <location evidence="2">Cell projection</location>
    </subcellularLocation>
    <subcellularLocation>
        <location evidence="3">Secreted</location>
    </subcellularLocation>
</comment>
<evidence type="ECO:0000256" key="14">
    <source>
        <dbReference type="ARBA" id="ARBA00023273"/>
    </source>
</evidence>
<keyword evidence="6" id="KW-0245">EGF-like domain</keyword>
<dbReference type="PROSITE" id="PS00682">
    <property type="entry name" value="ZP_1"/>
    <property type="match status" value="1"/>
</dbReference>
<evidence type="ECO:0000256" key="6">
    <source>
        <dbReference type="ARBA" id="ARBA00022536"/>
    </source>
</evidence>
<evidence type="ECO:0000256" key="3">
    <source>
        <dbReference type="ARBA" id="ARBA00004613"/>
    </source>
</evidence>
<feature type="domain" description="ZP" evidence="16">
    <location>
        <begin position="297"/>
        <end position="548"/>
    </location>
</feature>
<name>A0AAJ7SUV4_PETMA</name>
<keyword evidence="12" id="KW-1015">Disulfide bond</keyword>
<evidence type="ECO:0000256" key="8">
    <source>
        <dbReference type="ARBA" id="ARBA00022622"/>
    </source>
</evidence>
<dbReference type="SMART" id="SM00181">
    <property type="entry name" value="EGF"/>
    <property type="match status" value="3"/>
</dbReference>
<keyword evidence="14" id="KW-0966">Cell projection</keyword>
<dbReference type="Proteomes" id="UP001318040">
    <property type="component" value="Chromosome 8"/>
</dbReference>
<dbReference type="PROSITE" id="PS51034">
    <property type="entry name" value="ZP_2"/>
    <property type="match status" value="1"/>
</dbReference>
<dbReference type="RefSeq" id="XP_032806068.1">
    <property type="nucleotide sequence ID" value="XM_032950177.1"/>
</dbReference>
<evidence type="ECO:0000313" key="17">
    <source>
        <dbReference type="Proteomes" id="UP001318040"/>
    </source>
</evidence>
<dbReference type="InterPro" id="IPR001881">
    <property type="entry name" value="EGF-like_Ca-bd_dom"/>
</dbReference>
<dbReference type="InterPro" id="IPR048290">
    <property type="entry name" value="ZP_chr"/>
</dbReference>
<keyword evidence="5" id="KW-0964">Secreted</keyword>
<dbReference type="Gene3D" id="2.10.25.10">
    <property type="entry name" value="Laminin"/>
    <property type="match status" value="2"/>
</dbReference>
<dbReference type="Pfam" id="PF00100">
    <property type="entry name" value="Zona_pellucida"/>
    <property type="match status" value="1"/>
</dbReference>
<keyword evidence="17" id="KW-1185">Reference proteome</keyword>
<dbReference type="InterPro" id="IPR042235">
    <property type="entry name" value="ZP-C_dom"/>
</dbReference>
<keyword evidence="9" id="KW-0732">Signal</keyword>
<evidence type="ECO:0000256" key="9">
    <source>
        <dbReference type="ARBA" id="ARBA00022729"/>
    </source>
</evidence>
<dbReference type="PANTHER" id="PTHR14002">
    <property type="entry name" value="ENDOGLIN/TGF-BETA RECEPTOR TYPE III"/>
    <property type="match status" value="1"/>
</dbReference>
<dbReference type="SUPFAM" id="SSF57196">
    <property type="entry name" value="EGF/Laminin"/>
    <property type="match status" value="2"/>
</dbReference>
<evidence type="ECO:0000256" key="2">
    <source>
        <dbReference type="ARBA" id="ARBA00004316"/>
    </source>
</evidence>
<dbReference type="Pfam" id="PF23344">
    <property type="entry name" value="ZP-N"/>
    <property type="match status" value="1"/>
</dbReference>
<organism evidence="17 18">
    <name type="scientific">Petromyzon marinus</name>
    <name type="common">Sea lamprey</name>
    <dbReference type="NCBI Taxonomy" id="7757"/>
    <lineage>
        <taxon>Eukaryota</taxon>
        <taxon>Metazoa</taxon>
        <taxon>Chordata</taxon>
        <taxon>Craniata</taxon>
        <taxon>Vertebrata</taxon>
        <taxon>Cyclostomata</taxon>
        <taxon>Hyperoartia</taxon>
        <taxon>Petromyzontiformes</taxon>
        <taxon>Petromyzontidae</taxon>
        <taxon>Petromyzon</taxon>
    </lineage>
</organism>
<dbReference type="GO" id="GO:0005509">
    <property type="term" value="F:calcium ion binding"/>
    <property type="evidence" value="ECO:0007669"/>
    <property type="project" value="InterPro"/>
</dbReference>
<dbReference type="CTD" id="170392"/>
<evidence type="ECO:0000313" key="18">
    <source>
        <dbReference type="RefSeq" id="XP_032806068.1"/>
    </source>
</evidence>
<dbReference type="InterPro" id="IPR017977">
    <property type="entry name" value="ZP_dom_CS"/>
</dbReference>
<gene>
    <name evidence="18" type="primary">OIT3</name>
</gene>
<keyword evidence="13" id="KW-0325">Glycoprotein</keyword>
<dbReference type="Pfam" id="PF14670">
    <property type="entry name" value="FXa_inhibition"/>
    <property type="match status" value="2"/>
</dbReference>
<evidence type="ECO:0000256" key="10">
    <source>
        <dbReference type="ARBA" id="ARBA00022859"/>
    </source>
</evidence>
<reference evidence="18" key="1">
    <citation type="submission" date="2025-08" db="UniProtKB">
        <authorList>
            <consortium name="RefSeq"/>
        </authorList>
    </citation>
    <scope>IDENTIFICATION</scope>
    <source>
        <tissue evidence="18">Sperm</tissue>
    </source>
</reference>
<keyword evidence="8" id="KW-0336">GPI-anchor</keyword>
<dbReference type="InterPro" id="IPR018097">
    <property type="entry name" value="EGF_Ca-bd_CS"/>
</dbReference>
<dbReference type="Gene3D" id="2.60.40.3210">
    <property type="entry name" value="Zona pellucida, ZP-N domain"/>
    <property type="match status" value="1"/>
</dbReference>
<dbReference type="InterPro" id="IPR055356">
    <property type="entry name" value="ZP-N"/>
</dbReference>
<dbReference type="PROSITE" id="PS01187">
    <property type="entry name" value="EGF_CA"/>
    <property type="match status" value="1"/>
</dbReference>
<dbReference type="InterPro" id="IPR000742">
    <property type="entry name" value="EGF"/>
</dbReference>
<dbReference type="KEGG" id="pmrn:116940394"/>
<dbReference type="GO" id="GO:0098552">
    <property type="term" value="C:side of membrane"/>
    <property type="evidence" value="ECO:0007669"/>
    <property type="project" value="UniProtKB-KW"/>
</dbReference>
<dbReference type="GO" id="GO:0005886">
    <property type="term" value="C:plasma membrane"/>
    <property type="evidence" value="ECO:0007669"/>
    <property type="project" value="UniProtKB-SubCell"/>
</dbReference>
<evidence type="ECO:0000256" key="1">
    <source>
        <dbReference type="ARBA" id="ARBA00004303"/>
    </source>
</evidence>
<dbReference type="SMART" id="SM00241">
    <property type="entry name" value="ZP"/>
    <property type="match status" value="1"/>
</dbReference>
<evidence type="ECO:0000256" key="5">
    <source>
        <dbReference type="ARBA" id="ARBA00022525"/>
    </source>
</evidence>
<evidence type="ECO:0000256" key="11">
    <source>
        <dbReference type="ARBA" id="ARBA00023136"/>
    </source>
</evidence>
<evidence type="ECO:0000256" key="15">
    <source>
        <dbReference type="ARBA" id="ARBA00023288"/>
    </source>
</evidence>
<dbReference type="GO" id="GO:0042995">
    <property type="term" value="C:cell projection"/>
    <property type="evidence" value="ECO:0007669"/>
    <property type="project" value="UniProtKB-SubCell"/>
</dbReference>
<dbReference type="GO" id="GO:0005576">
    <property type="term" value="C:extracellular region"/>
    <property type="evidence" value="ECO:0007669"/>
    <property type="project" value="UniProtKB-SubCell"/>
</dbReference>
<dbReference type="InterPro" id="IPR055355">
    <property type="entry name" value="ZP-C"/>
</dbReference>
<keyword evidence="11" id="KW-0472">Membrane</keyword>
<evidence type="ECO:0000256" key="7">
    <source>
        <dbReference type="ARBA" id="ARBA00022588"/>
    </source>
</evidence>
<dbReference type="SMART" id="SM00179">
    <property type="entry name" value="EGF_CA"/>
    <property type="match status" value="2"/>
</dbReference>
<evidence type="ECO:0000256" key="4">
    <source>
        <dbReference type="ARBA" id="ARBA00022475"/>
    </source>
</evidence>
<dbReference type="InterPro" id="IPR001507">
    <property type="entry name" value="ZP_dom"/>
</dbReference>
<evidence type="ECO:0000256" key="13">
    <source>
        <dbReference type="ARBA" id="ARBA00023180"/>
    </source>
</evidence>
<dbReference type="AlphaFoldDB" id="A0AAJ7SUV4"/>
<feature type="non-terminal residue" evidence="18">
    <location>
        <position position="1"/>
    </location>
</feature>
<dbReference type="Gene3D" id="2.60.40.4100">
    <property type="entry name" value="Zona pellucida, ZP-C domain"/>
    <property type="match status" value="1"/>
</dbReference>
<sequence length="583" mass="63561">SSPLHTCNLPTRDDRVLYADLDPCTSYISLSEEWRNTEFAINGSNGKPACDRDMAGEWYRFTGLAGDVMPTFCVDENHCGTHAPVWLNGTHPRLLDGVVSVPACAAFRDNCCMWQSTVDVKACSGGYYVYRLPRPPVCYHVYCGHFYEPCERDSSSCQGEDCAQPPSCRCGHGMLLAEDGNTCMDVNECEEANGGCAEVCVNLRASFRCECPVGQVLSPDGRSCLGEGQRAVGRTGGIPRHVSRELPEMRAEQMTLCETNNGGCSHLCVAAESSHHCECPRGLLLAEDNRTCQVPVRCSPDAIDVAVPKDQVRGLELFLANASCKGVSNGTHVNVHFGLKTCGTTLEVTADKIIASNVLTGIPKQGPGSNGDLIIRTSKLLIQVFCEFPRHELLSQGFLPKPGNPIPRLWGHSQGHFPFALLLYREPSFEAPVGPGEMPLAVKLHQPLYFGLAPTTRLDGLEVLVERCYATPGQNGNHLVKYFLIRDGCLVDNTIRLLPSSNLLSKHYQVQVFKFLGKENMEVFLHCEVTVCQAFDAASRCSQGCMRRVRRSAQGGGARPRLAGPRIPVITGGPIVMHSSTTT</sequence>
<accession>A0AAJ7SUV4</accession>
<evidence type="ECO:0000259" key="16">
    <source>
        <dbReference type="PROSITE" id="PS51034"/>
    </source>
</evidence>
<evidence type="ECO:0000256" key="12">
    <source>
        <dbReference type="ARBA" id="ARBA00023157"/>
    </source>
</evidence>
<dbReference type="PRINTS" id="PR00023">
    <property type="entry name" value="ZPELLUCIDA"/>
</dbReference>
<keyword evidence="7" id="KW-0399">Innate immunity</keyword>
<keyword evidence="15" id="KW-0449">Lipoprotein</keyword>
<keyword evidence="10" id="KW-0391">Immunity</keyword>
<keyword evidence="4" id="KW-1003">Cell membrane</keyword>
<proteinExistence type="predicted"/>